<organism evidence="2 3">
    <name type="scientific">Herpetosiphon gulosus</name>
    <dbReference type="NCBI Taxonomy" id="1973496"/>
    <lineage>
        <taxon>Bacteria</taxon>
        <taxon>Bacillati</taxon>
        <taxon>Chloroflexota</taxon>
        <taxon>Chloroflexia</taxon>
        <taxon>Herpetosiphonales</taxon>
        <taxon>Herpetosiphonaceae</taxon>
        <taxon>Herpetosiphon</taxon>
    </lineage>
</organism>
<gene>
    <name evidence="2" type="ORF">Hgul01_05341</name>
</gene>
<dbReference type="Pfam" id="PF07929">
    <property type="entry name" value="PRiA4_ORF3"/>
    <property type="match status" value="1"/>
</dbReference>
<evidence type="ECO:0000313" key="2">
    <source>
        <dbReference type="EMBL" id="GAA5531516.1"/>
    </source>
</evidence>
<dbReference type="PANTHER" id="PTHR41878:SF1">
    <property type="entry name" value="TNPR PROTEIN"/>
    <property type="match status" value="1"/>
</dbReference>
<keyword evidence="3" id="KW-1185">Reference proteome</keyword>
<dbReference type="EMBL" id="BAABRU010000058">
    <property type="protein sequence ID" value="GAA5531516.1"/>
    <property type="molecule type" value="Genomic_DNA"/>
</dbReference>
<dbReference type="InterPro" id="IPR012912">
    <property type="entry name" value="Plasmid_pRiA4b_Orf3-like"/>
</dbReference>
<dbReference type="PANTHER" id="PTHR41878">
    <property type="entry name" value="LEXA REPRESSOR-RELATED"/>
    <property type="match status" value="1"/>
</dbReference>
<evidence type="ECO:0000313" key="3">
    <source>
        <dbReference type="Proteomes" id="UP001428290"/>
    </source>
</evidence>
<dbReference type="RefSeq" id="WP_345725067.1">
    <property type="nucleotide sequence ID" value="NZ_BAABRU010000058.1"/>
</dbReference>
<dbReference type="Gene3D" id="3.10.290.30">
    <property type="entry name" value="MM3350-like"/>
    <property type="match status" value="1"/>
</dbReference>
<protein>
    <recommendedName>
        <fullName evidence="1">Plasmid pRiA4b Orf3-like domain-containing protein</fullName>
    </recommendedName>
</protein>
<feature type="domain" description="Plasmid pRiA4b Orf3-like" evidence="1">
    <location>
        <begin position="10"/>
        <end position="164"/>
    </location>
</feature>
<proteinExistence type="predicted"/>
<accession>A0ABP9X9H1</accession>
<dbReference type="SUPFAM" id="SSF159941">
    <property type="entry name" value="MM3350-like"/>
    <property type="match status" value="1"/>
</dbReference>
<sequence>MTLAASTPLIYHLKIVLRDITPQVWRRVQVAATTTIADLHAILQIAMGWEDAHLHQLLIYGKAYGVYHDGGFSFADDPDQVRLADFRLRVGERFRYDYAMGDFWQHDIWIEQIRPAVPHRVYPHCHAGSGACPPEDCGGPPGYRALLRERTSWDRLDPLHAAMQLIIERVQTFAAGGPRPTVDDDDFMDALDQLDDWEAWMPIAFDRRAVNQAFHALGRNPHADNDHHPDPDR</sequence>
<evidence type="ECO:0000259" key="1">
    <source>
        <dbReference type="Pfam" id="PF07929"/>
    </source>
</evidence>
<dbReference type="InterPro" id="IPR024047">
    <property type="entry name" value="MM3350-like_sf"/>
</dbReference>
<name>A0ABP9X9H1_9CHLR</name>
<comment type="caution">
    <text evidence="2">The sequence shown here is derived from an EMBL/GenBank/DDBJ whole genome shotgun (WGS) entry which is preliminary data.</text>
</comment>
<reference evidence="2 3" key="1">
    <citation type="submission" date="2024-02" db="EMBL/GenBank/DDBJ databases">
        <title>Herpetosiphon gulosus NBRC 112829.</title>
        <authorList>
            <person name="Ichikawa N."/>
            <person name="Katano-Makiyama Y."/>
            <person name="Hidaka K."/>
        </authorList>
    </citation>
    <scope>NUCLEOTIDE SEQUENCE [LARGE SCALE GENOMIC DNA]</scope>
    <source>
        <strain evidence="2 3">NBRC 112829</strain>
    </source>
</reference>
<dbReference type="Proteomes" id="UP001428290">
    <property type="component" value="Unassembled WGS sequence"/>
</dbReference>